<evidence type="ECO:0000313" key="1">
    <source>
        <dbReference type="EMBL" id="CAD8073669.1"/>
    </source>
</evidence>
<dbReference type="Proteomes" id="UP000692954">
    <property type="component" value="Unassembled WGS sequence"/>
</dbReference>
<dbReference type="EMBL" id="CAJJDN010000031">
    <property type="protein sequence ID" value="CAD8073669.1"/>
    <property type="molecule type" value="Genomic_DNA"/>
</dbReference>
<name>A0A8S1M237_9CILI</name>
<proteinExistence type="predicted"/>
<keyword evidence="2" id="KW-1185">Reference proteome</keyword>
<sequence length="99" mass="12255">MQLNLPYIVQYFEIDYNEKENFIKVLQNIIVRQQNQEQVISSYNYQQLFQIQHFLKDLDYIYQDEKQRIYFLKMIIFTLADQLDLKKSQSLNQFFNQTI</sequence>
<dbReference type="AlphaFoldDB" id="A0A8S1M237"/>
<reference evidence="1" key="1">
    <citation type="submission" date="2021-01" db="EMBL/GenBank/DDBJ databases">
        <authorList>
            <consortium name="Genoscope - CEA"/>
            <person name="William W."/>
        </authorList>
    </citation>
    <scope>NUCLEOTIDE SEQUENCE</scope>
</reference>
<organism evidence="1 2">
    <name type="scientific">Paramecium sonneborni</name>
    <dbReference type="NCBI Taxonomy" id="65129"/>
    <lineage>
        <taxon>Eukaryota</taxon>
        <taxon>Sar</taxon>
        <taxon>Alveolata</taxon>
        <taxon>Ciliophora</taxon>
        <taxon>Intramacronucleata</taxon>
        <taxon>Oligohymenophorea</taxon>
        <taxon>Peniculida</taxon>
        <taxon>Parameciidae</taxon>
        <taxon>Paramecium</taxon>
    </lineage>
</organism>
<protein>
    <submittedName>
        <fullName evidence="1">Uncharacterized protein</fullName>
    </submittedName>
</protein>
<accession>A0A8S1M237</accession>
<evidence type="ECO:0000313" key="2">
    <source>
        <dbReference type="Proteomes" id="UP000692954"/>
    </source>
</evidence>
<comment type="caution">
    <text evidence="1">The sequence shown here is derived from an EMBL/GenBank/DDBJ whole genome shotgun (WGS) entry which is preliminary data.</text>
</comment>
<gene>
    <name evidence="1" type="ORF">PSON_ATCC_30995.1.T0310077</name>
</gene>